<dbReference type="PANTHER" id="PTHR43584">
    <property type="entry name" value="NUCLEOTIDYL TRANSFERASE"/>
    <property type="match status" value="1"/>
</dbReference>
<evidence type="ECO:0000259" key="3">
    <source>
        <dbReference type="Pfam" id="PF00483"/>
    </source>
</evidence>
<dbReference type="InterPro" id="IPR050065">
    <property type="entry name" value="GlmU-like"/>
</dbReference>
<evidence type="ECO:0000256" key="1">
    <source>
        <dbReference type="ARBA" id="ARBA00022679"/>
    </source>
</evidence>
<organism evidence="4 5">
    <name type="scientific">Trinickia dinghuensis</name>
    <dbReference type="NCBI Taxonomy" id="2291023"/>
    <lineage>
        <taxon>Bacteria</taxon>
        <taxon>Pseudomonadati</taxon>
        <taxon>Pseudomonadota</taxon>
        <taxon>Betaproteobacteria</taxon>
        <taxon>Burkholderiales</taxon>
        <taxon>Burkholderiaceae</taxon>
        <taxon>Trinickia</taxon>
    </lineage>
</organism>
<dbReference type="GO" id="GO:0016779">
    <property type="term" value="F:nucleotidyltransferase activity"/>
    <property type="evidence" value="ECO:0007669"/>
    <property type="project" value="UniProtKB-KW"/>
</dbReference>
<dbReference type="Proteomes" id="UP000256838">
    <property type="component" value="Unassembled WGS sequence"/>
</dbReference>
<dbReference type="CDD" id="cd06422">
    <property type="entry name" value="NTP_transferase_like_1"/>
    <property type="match status" value="1"/>
</dbReference>
<keyword evidence="1 4" id="KW-0808">Transferase</keyword>
<dbReference type="InterPro" id="IPR005835">
    <property type="entry name" value="NTP_transferase_dom"/>
</dbReference>
<name>A0A3D8K3M0_9BURK</name>
<accession>A0A3D8K3M0</accession>
<dbReference type="InterPro" id="IPR054790">
    <property type="entry name" value="MurU"/>
</dbReference>
<keyword evidence="2" id="KW-0548">Nucleotidyltransferase</keyword>
<dbReference type="AlphaFoldDB" id="A0A3D8K3M0"/>
<evidence type="ECO:0000313" key="5">
    <source>
        <dbReference type="Proteomes" id="UP000256838"/>
    </source>
</evidence>
<dbReference type="NCBIfam" id="NF045761">
    <property type="entry name" value="NAMPUrTaseMurU"/>
    <property type="match status" value="1"/>
</dbReference>
<dbReference type="Gene3D" id="3.90.550.10">
    <property type="entry name" value="Spore Coat Polysaccharide Biosynthesis Protein SpsA, Chain A"/>
    <property type="match status" value="1"/>
</dbReference>
<dbReference type="EMBL" id="QRGA01000003">
    <property type="protein sequence ID" value="RDU99819.1"/>
    <property type="molecule type" value="Genomic_DNA"/>
</dbReference>
<dbReference type="PANTHER" id="PTHR43584:SF8">
    <property type="entry name" value="N-ACETYLMURAMATE ALPHA-1-PHOSPHATE URIDYLYLTRANSFERASE"/>
    <property type="match status" value="1"/>
</dbReference>
<keyword evidence="5" id="KW-1185">Reference proteome</keyword>
<proteinExistence type="predicted"/>
<comment type="caution">
    <text evidence="4">The sequence shown here is derived from an EMBL/GenBank/DDBJ whole genome shotgun (WGS) entry which is preliminary data.</text>
</comment>
<sequence>MTHALTTAMIFAAGRGERMRPLTDTRPKPLLEAGGKPLIVWQIERLAQAGFTTIVINHAWLGEQIEQMLGDGARYGVQIAYSAETEALETAGGIAKALPLLEADGCARVFAAVSGDVFCDFDYARLREPAARVAASEQPRMHLVMVPNPPFHPRGDFALDGTGHLSLEGETRYTFGNIGVYDTRMFHALAPGERRALTPYYRETIASGLASGELYEGRWENVGTPDQLRALDAALRGAGRAVNG</sequence>
<evidence type="ECO:0000256" key="2">
    <source>
        <dbReference type="ARBA" id="ARBA00022695"/>
    </source>
</evidence>
<protein>
    <submittedName>
        <fullName evidence="4">Nucleotidyltransferase family protein</fullName>
    </submittedName>
</protein>
<reference evidence="4 5" key="1">
    <citation type="submission" date="2018-08" db="EMBL/GenBank/DDBJ databases">
        <title>Paraburkholderia sp. DHOM06 isolated from forest soil.</title>
        <authorList>
            <person name="Gao Z.-H."/>
            <person name="Qiu L.-H."/>
        </authorList>
    </citation>
    <scope>NUCLEOTIDE SEQUENCE [LARGE SCALE GENOMIC DNA]</scope>
    <source>
        <strain evidence="4 5">DHOM06</strain>
    </source>
</reference>
<dbReference type="OrthoDB" id="9788272at2"/>
<dbReference type="Pfam" id="PF00483">
    <property type="entry name" value="NTP_transferase"/>
    <property type="match status" value="1"/>
</dbReference>
<dbReference type="SUPFAM" id="SSF53448">
    <property type="entry name" value="Nucleotide-diphospho-sugar transferases"/>
    <property type="match status" value="1"/>
</dbReference>
<evidence type="ECO:0000313" key="4">
    <source>
        <dbReference type="EMBL" id="RDU99819.1"/>
    </source>
</evidence>
<gene>
    <name evidence="4" type="ORF">DWV00_05240</name>
</gene>
<dbReference type="RefSeq" id="WP_115532487.1">
    <property type="nucleotide sequence ID" value="NZ_QRGA01000003.1"/>
</dbReference>
<dbReference type="InterPro" id="IPR029044">
    <property type="entry name" value="Nucleotide-diphossugar_trans"/>
</dbReference>
<feature type="domain" description="Nucleotidyl transferase" evidence="3">
    <location>
        <begin position="8"/>
        <end position="133"/>
    </location>
</feature>